<evidence type="ECO:0000256" key="14">
    <source>
        <dbReference type="SAM" id="Phobius"/>
    </source>
</evidence>
<dbReference type="Proteomes" id="UP000032633">
    <property type="component" value="Chromosome"/>
</dbReference>
<evidence type="ECO:0000313" key="18">
    <source>
        <dbReference type="Proteomes" id="UP000032633"/>
    </source>
</evidence>
<dbReference type="PRINTS" id="PR00344">
    <property type="entry name" value="BCTRLSENSOR"/>
</dbReference>
<keyword evidence="11 14" id="KW-1133">Transmembrane helix</keyword>
<reference evidence="18" key="2">
    <citation type="submission" date="2015-03" db="EMBL/GenBank/DDBJ databases">
        <title>Genome sequence of Paenibacillus beijingensis strain DSM 24997T.</title>
        <authorList>
            <person name="Kwak Y."/>
            <person name="Shin J.-H."/>
        </authorList>
    </citation>
    <scope>NUCLEOTIDE SEQUENCE [LARGE SCALE GENOMIC DNA]</scope>
    <source>
        <strain evidence="18">DSM 24997</strain>
    </source>
</reference>
<evidence type="ECO:0000256" key="12">
    <source>
        <dbReference type="ARBA" id="ARBA00023012"/>
    </source>
</evidence>
<evidence type="ECO:0000256" key="10">
    <source>
        <dbReference type="ARBA" id="ARBA00022840"/>
    </source>
</evidence>
<dbReference type="RefSeq" id="WP_045668870.1">
    <property type="nucleotide sequence ID" value="NZ_CP011058.1"/>
</dbReference>
<comment type="catalytic activity">
    <reaction evidence="1">
        <text>ATP + protein L-histidine = ADP + protein N-phospho-L-histidine.</text>
        <dbReference type="EC" id="2.7.13.3"/>
    </reaction>
</comment>
<dbReference type="Pfam" id="PF00672">
    <property type="entry name" value="HAMP"/>
    <property type="match status" value="1"/>
</dbReference>
<dbReference type="PANTHER" id="PTHR34220:SF7">
    <property type="entry name" value="SENSOR HISTIDINE KINASE YPDA"/>
    <property type="match status" value="1"/>
</dbReference>
<evidence type="ECO:0000256" key="9">
    <source>
        <dbReference type="ARBA" id="ARBA00022777"/>
    </source>
</evidence>
<dbReference type="HOGENOM" id="CLU_020473_6_1_9"/>
<evidence type="ECO:0000259" key="15">
    <source>
        <dbReference type="PROSITE" id="PS50109"/>
    </source>
</evidence>
<dbReference type="PROSITE" id="PS50885">
    <property type="entry name" value="HAMP"/>
    <property type="match status" value="1"/>
</dbReference>
<dbReference type="InterPro" id="IPR005467">
    <property type="entry name" value="His_kinase_dom"/>
</dbReference>
<keyword evidence="10" id="KW-0067">ATP-binding</keyword>
<keyword evidence="9 17" id="KW-0418">Kinase</keyword>
<keyword evidence="6" id="KW-0808">Transferase</keyword>
<evidence type="ECO:0000256" key="4">
    <source>
        <dbReference type="ARBA" id="ARBA00022475"/>
    </source>
</evidence>
<feature type="transmembrane region" description="Helical" evidence="14">
    <location>
        <begin position="307"/>
        <end position="326"/>
    </location>
</feature>
<evidence type="ECO:0000256" key="5">
    <source>
        <dbReference type="ARBA" id="ARBA00022553"/>
    </source>
</evidence>
<evidence type="ECO:0000313" key="17">
    <source>
        <dbReference type="EMBL" id="AJY73435.1"/>
    </source>
</evidence>
<keyword evidence="12" id="KW-0902">Two-component regulatory system</keyword>
<dbReference type="InterPro" id="IPR003660">
    <property type="entry name" value="HAMP_dom"/>
</dbReference>
<dbReference type="PATRIC" id="fig|1126833.4.peg.186"/>
<name>A0A0D5NE44_9BACL</name>
<evidence type="ECO:0000256" key="11">
    <source>
        <dbReference type="ARBA" id="ARBA00022989"/>
    </source>
</evidence>
<dbReference type="Gene3D" id="3.30.565.10">
    <property type="entry name" value="Histidine kinase-like ATPase, C-terminal domain"/>
    <property type="match status" value="1"/>
</dbReference>
<evidence type="ECO:0000256" key="8">
    <source>
        <dbReference type="ARBA" id="ARBA00022741"/>
    </source>
</evidence>
<evidence type="ECO:0000256" key="2">
    <source>
        <dbReference type="ARBA" id="ARBA00004651"/>
    </source>
</evidence>
<dbReference type="GO" id="GO:0005524">
    <property type="term" value="F:ATP binding"/>
    <property type="evidence" value="ECO:0007669"/>
    <property type="project" value="UniProtKB-KW"/>
</dbReference>
<organism evidence="17 18">
    <name type="scientific">Paenibacillus beijingensis</name>
    <dbReference type="NCBI Taxonomy" id="1126833"/>
    <lineage>
        <taxon>Bacteria</taxon>
        <taxon>Bacillati</taxon>
        <taxon>Bacillota</taxon>
        <taxon>Bacilli</taxon>
        <taxon>Bacillales</taxon>
        <taxon>Paenibacillaceae</taxon>
        <taxon>Paenibacillus</taxon>
    </lineage>
</organism>
<dbReference type="Pfam" id="PF02743">
    <property type="entry name" value="dCache_1"/>
    <property type="match status" value="1"/>
</dbReference>
<dbReference type="Pfam" id="PF02518">
    <property type="entry name" value="HATPase_c"/>
    <property type="match status" value="1"/>
</dbReference>
<evidence type="ECO:0000256" key="6">
    <source>
        <dbReference type="ARBA" id="ARBA00022679"/>
    </source>
</evidence>
<sequence>MGKLASDLKRRALGINLRTKLVVLFLALAVVPISVLGTFSYDKASSVVQSQVCRTILESLSQVNNSLNYFVQDVEQLTMYAYRSDEIQSVLSKPGNRPVAEKYADKQKVNGLLDTFLGFKDWDINIYLIGSNGDRYFTGGLLPGGYDDYNPNWGLFRKMKLAGGNIVWDTRYSMKKTDDYGIVLSSGRMLKNIASDKPLGFVVVDIDESALADKYNKAELQPGSQMLLLDRNGYIISGPSKQHVGTKLAEPYTERLLEKNKGFFQVKQAGGSKAMVIFDTSETSGFKLVSIVPVSELTKASASIRNLTLLVVAAAILVSVLLAYLLSDNITSPLRKLKSLMKQVENGNLDVAFHSRYNDEVGQLGSGFNRMIHRLKELLLEISVKQRMLQQSEMKAIQAQFNPHFLYNALDSINWMARIHKLDPISKIVVALGELLRFSIRKDRSMIPIREDIGQIRNYLLILKMRYGDKFEAAIDIDPDLEPLYSPKLLLQPIVENAITHGLEPKAGKGHLSIDGRITGNRVVFEVADDGIGFAEALSPDTAGLKRLASSGSSHTGIGLENVRKRLEVHFKSEQRLDIRSVPGEGTVVRVEFPIMKSLEEIPDV</sequence>
<dbReference type="KEGG" id="pbj:VN24_00800"/>
<dbReference type="CDD" id="cd06225">
    <property type="entry name" value="HAMP"/>
    <property type="match status" value="1"/>
</dbReference>
<dbReference type="GO" id="GO:0000155">
    <property type="term" value="F:phosphorelay sensor kinase activity"/>
    <property type="evidence" value="ECO:0007669"/>
    <property type="project" value="InterPro"/>
</dbReference>
<dbReference type="EC" id="2.7.13.3" evidence="3"/>
<protein>
    <recommendedName>
        <fullName evidence="3">histidine kinase</fullName>
        <ecNumber evidence="3">2.7.13.3</ecNumber>
    </recommendedName>
</protein>
<dbReference type="OrthoDB" id="9776552at2"/>
<evidence type="ECO:0000256" key="7">
    <source>
        <dbReference type="ARBA" id="ARBA00022692"/>
    </source>
</evidence>
<reference evidence="17 18" key="1">
    <citation type="journal article" date="2015" name="J. Biotechnol.">
        <title>Complete genome sequence of Paenibacillus beijingensis 7188(T) (=DSM 24997(T)), a novel rhizobacterium from jujube garden soil.</title>
        <authorList>
            <person name="Kwak Y."/>
            <person name="Shin J.H."/>
        </authorList>
    </citation>
    <scope>NUCLEOTIDE SEQUENCE [LARGE SCALE GENOMIC DNA]</scope>
    <source>
        <strain evidence="17 18">DSM 24997</strain>
    </source>
</reference>
<dbReference type="InterPro" id="IPR033479">
    <property type="entry name" value="dCache_1"/>
</dbReference>
<dbReference type="InterPro" id="IPR010559">
    <property type="entry name" value="Sig_transdc_His_kin_internal"/>
</dbReference>
<keyword evidence="18" id="KW-1185">Reference proteome</keyword>
<accession>A0A0D5NE44</accession>
<dbReference type="SMART" id="SM00304">
    <property type="entry name" value="HAMP"/>
    <property type="match status" value="1"/>
</dbReference>
<keyword evidence="8" id="KW-0547">Nucleotide-binding</keyword>
<dbReference type="GO" id="GO:0005886">
    <property type="term" value="C:plasma membrane"/>
    <property type="evidence" value="ECO:0007669"/>
    <property type="project" value="UniProtKB-SubCell"/>
</dbReference>
<dbReference type="SMART" id="SM00387">
    <property type="entry name" value="HATPase_c"/>
    <property type="match status" value="1"/>
</dbReference>
<evidence type="ECO:0000259" key="16">
    <source>
        <dbReference type="PROSITE" id="PS50885"/>
    </source>
</evidence>
<dbReference type="Gene3D" id="3.30.450.20">
    <property type="entry name" value="PAS domain"/>
    <property type="match status" value="2"/>
</dbReference>
<dbReference type="STRING" id="1126833.VN24_00800"/>
<proteinExistence type="predicted"/>
<feature type="transmembrane region" description="Helical" evidence="14">
    <location>
        <begin position="21"/>
        <end position="41"/>
    </location>
</feature>
<dbReference type="Pfam" id="PF06580">
    <property type="entry name" value="His_kinase"/>
    <property type="match status" value="1"/>
</dbReference>
<dbReference type="EMBL" id="CP011058">
    <property type="protein sequence ID" value="AJY73435.1"/>
    <property type="molecule type" value="Genomic_DNA"/>
</dbReference>
<feature type="domain" description="Histidine kinase" evidence="15">
    <location>
        <begin position="370"/>
        <end position="597"/>
    </location>
</feature>
<dbReference type="PANTHER" id="PTHR34220">
    <property type="entry name" value="SENSOR HISTIDINE KINASE YPDA"/>
    <property type="match status" value="1"/>
</dbReference>
<dbReference type="SUPFAM" id="SSF158472">
    <property type="entry name" value="HAMP domain-like"/>
    <property type="match status" value="1"/>
</dbReference>
<dbReference type="PROSITE" id="PS50109">
    <property type="entry name" value="HIS_KIN"/>
    <property type="match status" value="1"/>
</dbReference>
<dbReference type="InterPro" id="IPR003594">
    <property type="entry name" value="HATPase_dom"/>
</dbReference>
<gene>
    <name evidence="17" type="ORF">VN24_00800</name>
</gene>
<evidence type="ECO:0000256" key="1">
    <source>
        <dbReference type="ARBA" id="ARBA00000085"/>
    </source>
</evidence>
<comment type="subcellular location">
    <subcellularLocation>
        <location evidence="2">Cell membrane</location>
        <topology evidence="2">Multi-pass membrane protein</topology>
    </subcellularLocation>
</comment>
<evidence type="ECO:0000256" key="3">
    <source>
        <dbReference type="ARBA" id="ARBA00012438"/>
    </source>
</evidence>
<keyword evidence="5" id="KW-0597">Phosphoprotein</keyword>
<dbReference type="InterPro" id="IPR036890">
    <property type="entry name" value="HATPase_C_sf"/>
</dbReference>
<keyword evidence="13 14" id="KW-0472">Membrane</keyword>
<keyword evidence="4" id="KW-1003">Cell membrane</keyword>
<dbReference type="InterPro" id="IPR050640">
    <property type="entry name" value="Bact_2-comp_sensor_kinase"/>
</dbReference>
<evidence type="ECO:0000256" key="13">
    <source>
        <dbReference type="ARBA" id="ARBA00023136"/>
    </source>
</evidence>
<keyword evidence="7 14" id="KW-0812">Transmembrane</keyword>
<dbReference type="AlphaFoldDB" id="A0A0D5NE44"/>
<dbReference type="InterPro" id="IPR004358">
    <property type="entry name" value="Sig_transdc_His_kin-like_C"/>
</dbReference>
<feature type="domain" description="HAMP" evidence="16">
    <location>
        <begin position="328"/>
        <end position="380"/>
    </location>
</feature>
<dbReference type="Gene3D" id="6.10.340.10">
    <property type="match status" value="1"/>
</dbReference>
<dbReference type="SUPFAM" id="SSF55874">
    <property type="entry name" value="ATPase domain of HSP90 chaperone/DNA topoisomerase II/histidine kinase"/>
    <property type="match status" value="1"/>
</dbReference>